<dbReference type="EMBL" id="MLHV01000017">
    <property type="protein sequence ID" value="OHT96398.1"/>
    <property type="molecule type" value="Genomic_DNA"/>
</dbReference>
<evidence type="ECO:0000256" key="5">
    <source>
        <dbReference type="ARBA" id="ARBA00022691"/>
    </source>
</evidence>
<dbReference type="GO" id="GO:0008168">
    <property type="term" value="F:methyltransferase activity"/>
    <property type="evidence" value="ECO:0007669"/>
    <property type="project" value="UniProtKB-UniRule"/>
</dbReference>
<dbReference type="Gene3D" id="3.40.50.150">
    <property type="entry name" value="Vaccinia Virus protein VP39"/>
    <property type="match status" value="1"/>
</dbReference>
<evidence type="ECO:0000256" key="4">
    <source>
        <dbReference type="ARBA" id="ARBA00022679"/>
    </source>
</evidence>
<evidence type="ECO:0000256" key="2">
    <source>
        <dbReference type="ARBA" id="ARBA00008138"/>
    </source>
</evidence>
<evidence type="ECO:0000313" key="7">
    <source>
        <dbReference type="EMBL" id="OHT96398.1"/>
    </source>
</evidence>
<dbReference type="InterPro" id="IPR007213">
    <property type="entry name" value="Ppm1/Ppm2/Tcmp"/>
</dbReference>
<organism evidence="7 8">
    <name type="scientific">Mycobacterium syngnathidarum</name>
    <dbReference type="NCBI Taxonomy" id="1908205"/>
    <lineage>
        <taxon>Bacteria</taxon>
        <taxon>Bacillati</taxon>
        <taxon>Actinomycetota</taxon>
        <taxon>Actinomycetes</taxon>
        <taxon>Mycobacteriales</taxon>
        <taxon>Mycobacteriaceae</taxon>
        <taxon>Mycobacterium</taxon>
    </lineage>
</organism>
<accession>A0A1S1JYW3</accession>
<dbReference type="Pfam" id="PF04072">
    <property type="entry name" value="LCM"/>
    <property type="match status" value="1"/>
</dbReference>
<accession>A0A1Q9W799</accession>
<dbReference type="OrthoDB" id="9806164at2"/>
<keyword evidence="5 6" id="KW-0949">S-adenosyl-L-methionine</keyword>
<dbReference type="Proteomes" id="UP000179636">
    <property type="component" value="Unassembled WGS sequence"/>
</dbReference>
<dbReference type="STRING" id="1908205.BKG60_20300"/>
<comment type="caution">
    <text evidence="7">The sequence shown here is derived from an EMBL/GenBank/DDBJ whole genome shotgun (WGS) entry which is preliminary data.</text>
</comment>
<dbReference type="PANTHER" id="PTHR43619:SF2">
    <property type="entry name" value="S-ADENOSYL-L-METHIONINE-DEPENDENT METHYLTRANSFERASES SUPERFAMILY PROTEIN"/>
    <property type="match status" value="1"/>
</dbReference>
<keyword evidence="3 6" id="KW-0489">Methyltransferase</keyword>
<keyword evidence="8" id="KW-1185">Reference proteome</keyword>
<dbReference type="EC" id="2.1.1.-" evidence="6"/>
<dbReference type="SUPFAM" id="SSF53335">
    <property type="entry name" value="S-adenosyl-L-methionine-dependent methyltransferases"/>
    <property type="match status" value="1"/>
</dbReference>
<comment type="similarity">
    <text evidence="2 6">Belongs to the UPF0677 family.</text>
</comment>
<dbReference type="InterPro" id="IPR029063">
    <property type="entry name" value="SAM-dependent_MTases_sf"/>
</dbReference>
<name>A0A1S1JYW3_9MYCO</name>
<sequence>MNRDATQTAIGPMVIVAAEQYEPAPLIRDPWARYLLPAGARLAAAAARWSVARHSLMAATDKKFPGGWASFLCRKRYIDDCLHEGLRSGIESVVILGAGYDTRAYRIPELTEMAVCEVDLPANIAAKTAAVRRTFGDVPPHVTLLPMDFEADEMSTRLSDAGFDQSRPVFYIWEAVTQYLTEAAVRTTMDYLSGAASGSALAFTYVRKDFLDGRETYGAPIAYREFVTKDLWKFGWAPQEVAPFLAEYGWTERDHVGEVEYRQRYLVPAGRTLAASPIERAVHARR</sequence>
<evidence type="ECO:0000256" key="1">
    <source>
        <dbReference type="ARBA" id="ARBA00003907"/>
    </source>
</evidence>
<protein>
    <recommendedName>
        <fullName evidence="6">S-adenosyl-L-methionine-dependent methyltransferase</fullName>
        <ecNumber evidence="6">2.1.1.-</ecNumber>
    </recommendedName>
</protein>
<evidence type="ECO:0000256" key="3">
    <source>
        <dbReference type="ARBA" id="ARBA00022603"/>
    </source>
</evidence>
<dbReference type="PANTHER" id="PTHR43619">
    <property type="entry name" value="S-ADENOSYL-L-METHIONINE-DEPENDENT METHYLTRANSFERASE YKTD-RELATED"/>
    <property type="match status" value="1"/>
</dbReference>
<evidence type="ECO:0000313" key="8">
    <source>
        <dbReference type="Proteomes" id="UP000179636"/>
    </source>
</evidence>
<proteinExistence type="inferred from homology"/>
<comment type="function">
    <text evidence="1 6">Exhibits S-adenosyl-L-methionine-dependent methyltransferase activity.</text>
</comment>
<evidence type="ECO:0000256" key="6">
    <source>
        <dbReference type="RuleBase" id="RU362030"/>
    </source>
</evidence>
<dbReference type="AlphaFoldDB" id="A0A1S1JYW3"/>
<reference evidence="7 8" key="1">
    <citation type="submission" date="2016-10" db="EMBL/GenBank/DDBJ databases">
        <title>Evaluation of Human, Animal and Environmental Mycobacterium chelonae Isolates by Core Genome Phylogenomic Analysis, Targeted Gene Comparison, and Anti-microbial Susceptibility Patterns: A Tale of Mistaken Identities.</title>
        <authorList>
            <person name="Fogelson S.B."/>
            <person name="Camus A.C."/>
            <person name="Lorenz W."/>
            <person name="Vasireddy R."/>
            <person name="Vasireddy S."/>
            <person name="Smith T."/>
            <person name="Brown-Elliott B.A."/>
            <person name="Wallace R.J.Jr."/>
            <person name="Hasan N.A."/>
            <person name="Reischl U."/>
            <person name="Sanchez S."/>
        </authorList>
    </citation>
    <scope>NUCLEOTIDE SEQUENCE [LARGE SCALE GENOMIC DNA]</scope>
    <source>
        <strain evidence="7 8">24999</strain>
    </source>
</reference>
<dbReference type="InterPro" id="IPR011610">
    <property type="entry name" value="SAM_mthyl_Trfase_ML2640-like"/>
</dbReference>
<gene>
    <name evidence="7" type="ORF">BKG61_18235</name>
</gene>
<dbReference type="GO" id="GO:0032259">
    <property type="term" value="P:methylation"/>
    <property type="evidence" value="ECO:0007669"/>
    <property type="project" value="UniProtKB-KW"/>
</dbReference>
<dbReference type="RefSeq" id="WP_070945727.1">
    <property type="nucleotide sequence ID" value="NZ_MLCL01000076.1"/>
</dbReference>
<keyword evidence="4 7" id="KW-0808">Transferase</keyword>
<dbReference type="NCBIfam" id="TIGR00027">
    <property type="entry name" value="mthyl_TIGR00027"/>
    <property type="match status" value="1"/>
</dbReference>